<dbReference type="Proteomes" id="UP000887577">
    <property type="component" value="Unplaced"/>
</dbReference>
<dbReference type="AlphaFoldDB" id="A0A914YHJ2"/>
<dbReference type="WBParaSite" id="PSU_v2.g18786.t1">
    <property type="protein sequence ID" value="PSU_v2.g18786.t1"/>
    <property type="gene ID" value="PSU_v2.g18786"/>
</dbReference>
<accession>A0A914YHJ2</accession>
<sequence length="88" mass="9902">MLSAISSKYLPDKSVISLSTNVQDHEFLLSKNSELKQQLENGKDEAAVFICENFTCSLPIRSLTDLNNRLQDMPTVNMPQPMLDNNTD</sequence>
<keyword evidence="1" id="KW-1185">Reference proteome</keyword>
<name>A0A914YHJ2_9BILA</name>
<protein>
    <submittedName>
        <fullName evidence="2">Uncharacterized protein</fullName>
    </submittedName>
</protein>
<reference evidence="2" key="1">
    <citation type="submission" date="2022-11" db="UniProtKB">
        <authorList>
            <consortium name="WormBaseParasite"/>
        </authorList>
    </citation>
    <scope>IDENTIFICATION</scope>
</reference>
<proteinExistence type="predicted"/>
<evidence type="ECO:0000313" key="2">
    <source>
        <dbReference type="WBParaSite" id="PSU_v2.g18786.t1"/>
    </source>
</evidence>
<organism evidence="1 2">
    <name type="scientific">Panagrolaimus superbus</name>
    <dbReference type="NCBI Taxonomy" id="310955"/>
    <lineage>
        <taxon>Eukaryota</taxon>
        <taxon>Metazoa</taxon>
        <taxon>Ecdysozoa</taxon>
        <taxon>Nematoda</taxon>
        <taxon>Chromadorea</taxon>
        <taxon>Rhabditida</taxon>
        <taxon>Tylenchina</taxon>
        <taxon>Panagrolaimomorpha</taxon>
        <taxon>Panagrolaimoidea</taxon>
        <taxon>Panagrolaimidae</taxon>
        <taxon>Panagrolaimus</taxon>
    </lineage>
</organism>
<evidence type="ECO:0000313" key="1">
    <source>
        <dbReference type="Proteomes" id="UP000887577"/>
    </source>
</evidence>